<evidence type="ECO:0000313" key="10">
    <source>
        <dbReference type="EMBL" id="KAK2588804.1"/>
    </source>
</evidence>
<keyword evidence="6" id="KW-0472">Membrane</keyword>
<dbReference type="GO" id="GO:0038023">
    <property type="term" value="F:signaling receptor activity"/>
    <property type="evidence" value="ECO:0007669"/>
    <property type="project" value="InterPro"/>
</dbReference>
<name>A0AAD9RZI6_9HYME</name>
<evidence type="ECO:0000256" key="3">
    <source>
        <dbReference type="ARBA" id="ARBA00022692"/>
    </source>
</evidence>
<feature type="domain" description="MRH" evidence="9">
    <location>
        <begin position="601"/>
        <end position="712"/>
    </location>
</feature>
<evidence type="ECO:0000259" key="9">
    <source>
        <dbReference type="PROSITE" id="PS51914"/>
    </source>
</evidence>
<evidence type="ECO:0000256" key="4">
    <source>
        <dbReference type="ARBA" id="ARBA00022729"/>
    </source>
</evidence>
<evidence type="ECO:0000256" key="8">
    <source>
        <dbReference type="SAM" id="SignalP"/>
    </source>
</evidence>
<dbReference type="SMART" id="SM01404">
    <property type="entry name" value="CIMR"/>
    <property type="match status" value="4"/>
</dbReference>
<evidence type="ECO:0000313" key="11">
    <source>
        <dbReference type="Proteomes" id="UP001258017"/>
    </source>
</evidence>
<feature type="signal peptide" evidence="8">
    <location>
        <begin position="1"/>
        <end position="21"/>
    </location>
</feature>
<proteinExistence type="predicted"/>
<keyword evidence="3" id="KW-0812">Transmembrane</keyword>
<gene>
    <name evidence="10" type="ORF">KPH14_001679</name>
</gene>
<comment type="caution">
    <text evidence="10">The sequence shown here is derived from an EMBL/GenBank/DDBJ whole genome shotgun (WGS) entry which is preliminary data.</text>
</comment>
<feature type="domain" description="MRH" evidence="9">
    <location>
        <begin position="323"/>
        <end position="453"/>
    </location>
</feature>
<keyword evidence="5" id="KW-1133">Transmembrane helix</keyword>
<keyword evidence="11" id="KW-1185">Reference proteome</keyword>
<keyword evidence="4 8" id="KW-0732">Signal</keyword>
<dbReference type="Gene3D" id="2.70.130.10">
    <property type="entry name" value="Mannose-6-phosphate receptor binding domain"/>
    <property type="match status" value="5"/>
</dbReference>
<dbReference type="Pfam" id="PF00878">
    <property type="entry name" value="CIMR"/>
    <property type="match status" value="4"/>
</dbReference>
<dbReference type="InterPro" id="IPR009011">
    <property type="entry name" value="Man6P_isomerase_rcpt-bd_dom_sf"/>
</dbReference>
<reference evidence="10" key="1">
    <citation type="submission" date="2021-08" db="EMBL/GenBank/DDBJ databases">
        <authorList>
            <person name="Misof B."/>
            <person name="Oliver O."/>
            <person name="Podsiadlowski L."/>
            <person name="Donath A."/>
            <person name="Peters R."/>
            <person name="Mayer C."/>
            <person name="Rust J."/>
            <person name="Gunkel S."/>
            <person name="Lesny P."/>
            <person name="Martin S."/>
            <person name="Oeyen J.P."/>
            <person name="Petersen M."/>
            <person name="Panagiotis P."/>
            <person name="Wilbrandt J."/>
            <person name="Tanja T."/>
        </authorList>
    </citation>
    <scope>NUCLEOTIDE SEQUENCE</scope>
    <source>
        <strain evidence="10">GBR_01_08_01A</strain>
        <tissue evidence="10">Thorax + abdomen</tissue>
    </source>
</reference>
<dbReference type="GO" id="GO:0010008">
    <property type="term" value="C:endosome membrane"/>
    <property type="evidence" value="ECO:0007669"/>
    <property type="project" value="UniProtKB-SubCell"/>
</dbReference>
<feature type="domain" description="MRH" evidence="9">
    <location>
        <begin position="27"/>
        <end position="164"/>
    </location>
</feature>
<evidence type="ECO:0000256" key="7">
    <source>
        <dbReference type="ARBA" id="ARBA00023157"/>
    </source>
</evidence>
<comment type="subcellular location">
    <subcellularLocation>
        <location evidence="1">Endomembrane system</location>
    </subcellularLocation>
</comment>
<feature type="domain" description="MRH" evidence="9">
    <location>
        <begin position="168"/>
        <end position="311"/>
    </location>
</feature>
<dbReference type="EMBL" id="JAIFRP010000002">
    <property type="protein sequence ID" value="KAK2588804.1"/>
    <property type="molecule type" value="Genomic_DNA"/>
</dbReference>
<dbReference type="PANTHER" id="PTHR15071">
    <property type="entry name" value="MANNOSE-6-PHOSPHATE RECEPTOR FAMILY MEMBER"/>
    <property type="match status" value="1"/>
</dbReference>
<dbReference type="InterPro" id="IPR000479">
    <property type="entry name" value="CIMR_rpt"/>
</dbReference>
<feature type="chain" id="PRO_5042041088" description="MRH domain-containing protein" evidence="8">
    <location>
        <begin position="22"/>
        <end position="712"/>
    </location>
</feature>
<organism evidence="10 11">
    <name type="scientific">Odynerus spinipes</name>
    <dbReference type="NCBI Taxonomy" id="1348599"/>
    <lineage>
        <taxon>Eukaryota</taxon>
        <taxon>Metazoa</taxon>
        <taxon>Ecdysozoa</taxon>
        <taxon>Arthropoda</taxon>
        <taxon>Hexapoda</taxon>
        <taxon>Insecta</taxon>
        <taxon>Pterygota</taxon>
        <taxon>Neoptera</taxon>
        <taxon>Endopterygota</taxon>
        <taxon>Hymenoptera</taxon>
        <taxon>Apocrita</taxon>
        <taxon>Aculeata</taxon>
        <taxon>Vespoidea</taxon>
        <taxon>Vespidae</taxon>
        <taxon>Eumeninae</taxon>
        <taxon>Odynerus</taxon>
    </lineage>
</organism>
<evidence type="ECO:0000256" key="1">
    <source>
        <dbReference type="ARBA" id="ARBA00004308"/>
    </source>
</evidence>
<dbReference type="GO" id="GO:0000139">
    <property type="term" value="C:Golgi membrane"/>
    <property type="evidence" value="ECO:0007669"/>
    <property type="project" value="UniProtKB-SubCell"/>
</dbReference>
<feature type="domain" description="MRH" evidence="9">
    <location>
        <begin position="455"/>
        <end position="594"/>
    </location>
</feature>
<evidence type="ECO:0000256" key="2">
    <source>
        <dbReference type="ARBA" id="ARBA00022448"/>
    </source>
</evidence>
<dbReference type="GO" id="GO:0005537">
    <property type="term" value="F:D-mannose binding"/>
    <property type="evidence" value="ECO:0007669"/>
    <property type="project" value="InterPro"/>
</dbReference>
<evidence type="ECO:0000256" key="6">
    <source>
        <dbReference type="ARBA" id="ARBA00023136"/>
    </source>
</evidence>
<dbReference type="PROSITE" id="PS51914">
    <property type="entry name" value="MRH"/>
    <property type="match status" value="5"/>
</dbReference>
<dbReference type="SUPFAM" id="SSF50911">
    <property type="entry name" value="Mannose 6-phosphate receptor domain"/>
    <property type="match status" value="5"/>
</dbReference>
<keyword evidence="2" id="KW-0813">Transport</keyword>
<dbReference type="GO" id="GO:0007041">
    <property type="term" value="P:lysosomal transport"/>
    <property type="evidence" value="ECO:0007669"/>
    <property type="project" value="InterPro"/>
</dbReference>
<reference evidence="10" key="2">
    <citation type="journal article" date="2023" name="Commun. Biol.">
        <title>Intrasexual cuticular hydrocarbon dimorphism in a wasp sheds light on hydrocarbon biosynthesis genes in Hymenoptera.</title>
        <authorList>
            <person name="Moris V.C."/>
            <person name="Podsiadlowski L."/>
            <person name="Martin S."/>
            <person name="Oeyen J.P."/>
            <person name="Donath A."/>
            <person name="Petersen M."/>
            <person name="Wilbrandt J."/>
            <person name="Misof B."/>
            <person name="Liedtke D."/>
            <person name="Thamm M."/>
            <person name="Scheiner R."/>
            <person name="Schmitt T."/>
            <person name="Niehuis O."/>
        </authorList>
    </citation>
    <scope>NUCLEOTIDE SEQUENCE</scope>
    <source>
        <strain evidence="10">GBR_01_08_01A</strain>
    </source>
</reference>
<accession>A0AAD9RZI6</accession>
<dbReference type="Proteomes" id="UP001258017">
    <property type="component" value="Unassembled WGS sequence"/>
</dbReference>
<dbReference type="InterPro" id="IPR044865">
    <property type="entry name" value="MRH_dom"/>
</dbReference>
<protein>
    <recommendedName>
        <fullName evidence="9">MRH domain-containing protein</fullName>
    </recommendedName>
</protein>
<dbReference type="PANTHER" id="PTHR15071:SF0">
    <property type="entry name" value="MANNOSE 6-PHOSPHATE RECEPTOR-LIKE PROTEIN 1"/>
    <property type="match status" value="1"/>
</dbReference>
<evidence type="ECO:0000256" key="5">
    <source>
        <dbReference type="ARBA" id="ARBA00022989"/>
    </source>
</evidence>
<sequence>MYNLNISVVLCFLLTIILGNASVKTKSYCEFNEEIFSNSYNLTKVTKPGEDVVINWNANKIIRMQLCSPLIQKCNGKDGYSICLKKHNKEIGIGKAIPKLVTKSGNIHLEFTGDECKPGIQYKVNVTMKCDYIVTSYSVPTIFEDISKPCYLDMIWTTAFACGKRKEIDCTVVDPSNGSHYDLSPLKRYSENYVIYSGNNTSLKIILNVCHSVIFGHDALCHKDSGACSYDPTKVLRYINLGDVEKPLTLDSSKNLILEYEEGSLCKKGQHIRTTITFICNLEAKDTLPEVTGNDGCHYNLKWTTAAACSIEKLRDYSAKTAGNCTVNNPITNFTYNLQSLMNKDFHVTSSHGIKYNFRICGPVADKACKARTGVCLKENGTSLGMANTNLMWQQAGPYLNYTEGDKCNTNQSRQTLITFLCGPEGTSTDPLIVEENPCQLVINWNHNLICKKQIKCATADNEINLTPLIRSTNNYIVKANGVIFYINICRPLIPAPGLKCAHGSAICKVSLNSNDEPIEEVNLGFPKEIPQINKDQIIMRYLDGSQCPEKKDTKISSVFSFVCDDTNESLPEFKEYKNCTYLFEWKTSIACGAVMGDWISPCTIKDRYLSNQSFDLSLLYRKQKVHYVKSKDKNYSISICGGQEDCTGSAVCQGVNKYGSLSNVIFDYNQNIIKLEYLNGSKCFNSSYMSEIKLICDESTEIGVPRLLWVS</sequence>
<keyword evidence="7" id="KW-1015">Disulfide bond</keyword>
<dbReference type="AlphaFoldDB" id="A0AAD9RZI6"/>